<gene>
    <name evidence="1" type="ORF">BSZ19_15360</name>
</gene>
<dbReference type="Proteomes" id="UP000193335">
    <property type="component" value="Unassembled WGS sequence"/>
</dbReference>
<reference evidence="1 2" key="1">
    <citation type="submission" date="2017-03" db="EMBL/GenBank/DDBJ databases">
        <title>Whole genome sequences of fourteen strains of Bradyrhizobium canariense and one strain of Bradyrhizobium japonicum isolated from Lupinus (Papilionoideae: Genisteae) species in Algeria.</title>
        <authorList>
            <person name="Crovadore J."/>
            <person name="Chekireb D."/>
            <person name="Brachmann A."/>
            <person name="Chablais R."/>
            <person name="Cochard B."/>
            <person name="Lefort F."/>
        </authorList>
    </citation>
    <scope>NUCLEOTIDE SEQUENCE [LARGE SCALE GENOMIC DNA]</scope>
    <source>
        <strain evidence="1 2">UBMA197</strain>
    </source>
</reference>
<name>A0A1Y2JQE5_BRAJP</name>
<proteinExistence type="predicted"/>
<comment type="caution">
    <text evidence="1">The sequence shown here is derived from an EMBL/GenBank/DDBJ whole genome shotgun (WGS) entry which is preliminary data.</text>
</comment>
<accession>A0A1Y2JQE5</accession>
<protein>
    <submittedName>
        <fullName evidence="1">Uncharacterized protein</fullName>
    </submittedName>
</protein>
<organism evidence="1 2">
    <name type="scientific">Bradyrhizobium japonicum</name>
    <dbReference type="NCBI Taxonomy" id="375"/>
    <lineage>
        <taxon>Bacteria</taxon>
        <taxon>Pseudomonadati</taxon>
        <taxon>Pseudomonadota</taxon>
        <taxon>Alphaproteobacteria</taxon>
        <taxon>Hyphomicrobiales</taxon>
        <taxon>Nitrobacteraceae</taxon>
        <taxon>Bradyrhizobium</taxon>
    </lineage>
</organism>
<dbReference type="AlphaFoldDB" id="A0A1Y2JQE5"/>
<evidence type="ECO:0000313" key="2">
    <source>
        <dbReference type="Proteomes" id="UP000193335"/>
    </source>
</evidence>
<dbReference type="EMBL" id="NAFL01000241">
    <property type="protein sequence ID" value="OSJ33428.1"/>
    <property type="molecule type" value="Genomic_DNA"/>
</dbReference>
<evidence type="ECO:0000313" key="1">
    <source>
        <dbReference type="EMBL" id="OSJ33428.1"/>
    </source>
</evidence>
<sequence>MFTLVQGTLEAAIAGPHFALSIRPLLLGAKRRCPMGVAGLRFAQLKRSLRVRAAPVGLLQELPFVCAVVVAVGSTVMIVIKLCKDLPE</sequence>